<evidence type="ECO:0000313" key="1">
    <source>
        <dbReference type="EMBL" id="KUL31546.1"/>
    </source>
</evidence>
<dbReference type="RefSeq" id="WP_059138531.1">
    <property type="nucleotide sequence ID" value="NZ_LMBR01000055.1"/>
</dbReference>
<keyword evidence="2" id="KW-1185">Reference proteome</keyword>
<name>A0A101JRC3_CHLLI</name>
<comment type="caution">
    <text evidence="1">The sequence shown here is derived from an EMBL/GenBank/DDBJ whole genome shotgun (WGS) entry which is preliminary data.</text>
</comment>
<organism evidence="1 2">
    <name type="scientific">Chlorobium limicola</name>
    <dbReference type="NCBI Taxonomy" id="1092"/>
    <lineage>
        <taxon>Bacteria</taxon>
        <taxon>Pseudomonadati</taxon>
        <taxon>Chlorobiota</taxon>
        <taxon>Chlorobiia</taxon>
        <taxon>Chlorobiales</taxon>
        <taxon>Chlorobiaceae</taxon>
        <taxon>Chlorobium/Pelodictyon group</taxon>
        <taxon>Chlorobium</taxon>
    </lineage>
</organism>
<evidence type="ECO:0000313" key="2">
    <source>
        <dbReference type="Proteomes" id="UP000053937"/>
    </source>
</evidence>
<protein>
    <recommendedName>
        <fullName evidence="3">DUF3800 domain-containing protein</fullName>
    </recommendedName>
</protein>
<sequence length="274" mass="31673">MPFKNNKILLYFDDSGSRNPDKNCLSQEGRRDKMDGFALGGILVPEENIGLVIGKYHAFINEWGIDYYLHSTKIRCRQGKFAWLQKQENAESFYPALESFLLSLPVIGIACVVHRPGYVARYKEKYNDRLWLMCKTTFSILVERSAKYADKQDRKLEILFESSGKYEDRDIVSYLKELKKIGNPFNPVTSEGYRPLSAEDFSRIILGEPQRKTKSNPLLQIADLFLFPMVKGGYDSLYQPYRRLKEAGKIIDCVLSENDFPYMSVKYSCFDLLA</sequence>
<dbReference type="InterPro" id="IPR024524">
    <property type="entry name" value="DUF3800"/>
</dbReference>
<gene>
    <name evidence="1" type="ORF">ASB62_02810</name>
</gene>
<reference evidence="1 2" key="1">
    <citation type="submission" date="2015-10" db="EMBL/GenBank/DDBJ databases">
        <title>Draft Genome Sequence of Chlorobium limicola strain Frasassi Growing under Artificial Lighting in the Frasassi Cave System.</title>
        <authorList>
            <person name="Mansor M."/>
            <person name="Macalady J."/>
        </authorList>
    </citation>
    <scope>NUCLEOTIDE SEQUENCE [LARGE SCALE GENOMIC DNA]</scope>
    <source>
        <strain evidence="1 2">Frasassi</strain>
    </source>
</reference>
<evidence type="ECO:0008006" key="3">
    <source>
        <dbReference type="Google" id="ProtNLM"/>
    </source>
</evidence>
<dbReference type="EMBL" id="LMBR01000055">
    <property type="protein sequence ID" value="KUL31546.1"/>
    <property type="molecule type" value="Genomic_DNA"/>
</dbReference>
<accession>A0A101JRC3</accession>
<dbReference type="Pfam" id="PF12686">
    <property type="entry name" value="DUF3800"/>
    <property type="match status" value="1"/>
</dbReference>
<dbReference type="Proteomes" id="UP000053937">
    <property type="component" value="Unassembled WGS sequence"/>
</dbReference>
<dbReference type="AlphaFoldDB" id="A0A101JRC3"/>
<proteinExistence type="predicted"/>
<dbReference type="OrthoDB" id="2680392at2"/>